<gene>
    <name evidence="6" type="ORF">CI15_29665</name>
</gene>
<evidence type="ECO:0000256" key="3">
    <source>
        <dbReference type="ARBA" id="ARBA00023163"/>
    </source>
</evidence>
<protein>
    <submittedName>
        <fullName evidence="6">Crp/Fnr family transcriptional regulator</fullName>
    </submittedName>
</protein>
<dbReference type="AlphaFoldDB" id="A0A149PE15"/>
<dbReference type="SUPFAM" id="SSF46785">
    <property type="entry name" value="Winged helix' DNA-binding domain"/>
    <property type="match status" value="1"/>
</dbReference>
<dbReference type="Gene3D" id="1.10.10.10">
    <property type="entry name" value="Winged helix-like DNA-binding domain superfamily/Winged helix DNA-binding domain"/>
    <property type="match status" value="1"/>
</dbReference>
<dbReference type="PANTHER" id="PTHR24567:SF74">
    <property type="entry name" value="HTH-TYPE TRANSCRIPTIONAL REGULATOR ARCR"/>
    <property type="match status" value="1"/>
</dbReference>
<evidence type="ECO:0000313" key="6">
    <source>
        <dbReference type="EMBL" id="KXU83270.1"/>
    </source>
</evidence>
<dbReference type="InterPro" id="IPR050397">
    <property type="entry name" value="Env_Response_Regulators"/>
</dbReference>
<keyword evidence="7" id="KW-1185">Reference proteome</keyword>
<dbReference type="CDD" id="cd00038">
    <property type="entry name" value="CAP_ED"/>
    <property type="match status" value="1"/>
</dbReference>
<dbReference type="Proteomes" id="UP000075613">
    <property type="component" value="Unassembled WGS sequence"/>
</dbReference>
<dbReference type="InterPro" id="IPR000595">
    <property type="entry name" value="cNMP-bd_dom"/>
</dbReference>
<dbReference type="GO" id="GO:0005829">
    <property type="term" value="C:cytosol"/>
    <property type="evidence" value="ECO:0007669"/>
    <property type="project" value="TreeGrafter"/>
</dbReference>
<evidence type="ECO:0000256" key="2">
    <source>
        <dbReference type="ARBA" id="ARBA00023125"/>
    </source>
</evidence>
<dbReference type="PROSITE" id="PS51063">
    <property type="entry name" value="HTH_CRP_2"/>
    <property type="match status" value="1"/>
</dbReference>
<dbReference type="InterPro" id="IPR036390">
    <property type="entry name" value="WH_DNA-bd_sf"/>
</dbReference>
<evidence type="ECO:0000313" key="7">
    <source>
        <dbReference type="Proteomes" id="UP000075613"/>
    </source>
</evidence>
<keyword evidence="2" id="KW-0238">DNA-binding</keyword>
<dbReference type="PROSITE" id="PS50042">
    <property type="entry name" value="CNMP_BINDING_3"/>
    <property type="match status" value="1"/>
</dbReference>
<dbReference type="GO" id="GO:0003677">
    <property type="term" value="F:DNA binding"/>
    <property type="evidence" value="ECO:0007669"/>
    <property type="project" value="UniProtKB-KW"/>
</dbReference>
<dbReference type="SMART" id="SM00419">
    <property type="entry name" value="HTH_CRP"/>
    <property type="match status" value="1"/>
</dbReference>
<evidence type="ECO:0000259" key="4">
    <source>
        <dbReference type="PROSITE" id="PS50042"/>
    </source>
</evidence>
<keyword evidence="3" id="KW-0804">Transcription</keyword>
<dbReference type="InterPro" id="IPR012318">
    <property type="entry name" value="HTH_CRP"/>
</dbReference>
<sequence>MESSLQRYRSQLETTPWFRSLPVELRDDLVSRAVLLTIEKGQALYRRGDRFDGLYAVLGGTLAFGSVGLDGKEALLAELGPTAWIGEISLFDGLPRPNDATAVSRTLLLHVPEAALRDLLEATPAYWREFALLMAHRLRVSFENTEAITLLPAAQRVANRLLVIAGGYGGLNAPQTRIRVSQDSLASMVSLSRQTTNQLLRSLESQGIVSLKFGEIVILDFDRLRAASLGEPDSTR</sequence>
<dbReference type="SMART" id="SM00100">
    <property type="entry name" value="cNMP"/>
    <property type="match status" value="1"/>
</dbReference>
<keyword evidence="1" id="KW-0805">Transcription regulation</keyword>
<dbReference type="InterPro" id="IPR014710">
    <property type="entry name" value="RmlC-like_jellyroll"/>
</dbReference>
<organism evidence="6 7">
    <name type="scientific">Paraburkholderia monticola</name>
    <dbReference type="NCBI Taxonomy" id="1399968"/>
    <lineage>
        <taxon>Bacteria</taxon>
        <taxon>Pseudomonadati</taxon>
        <taxon>Pseudomonadota</taxon>
        <taxon>Betaproteobacteria</taxon>
        <taxon>Burkholderiales</taxon>
        <taxon>Burkholderiaceae</taxon>
        <taxon>Paraburkholderia</taxon>
    </lineage>
</organism>
<dbReference type="EMBL" id="LRBG01000038">
    <property type="protein sequence ID" value="KXU83270.1"/>
    <property type="molecule type" value="Genomic_DNA"/>
</dbReference>
<name>A0A149PE15_9BURK</name>
<dbReference type="InterPro" id="IPR018490">
    <property type="entry name" value="cNMP-bd_dom_sf"/>
</dbReference>
<dbReference type="RefSeq" id="WP_062135411.1">
    <property type="nucleotide sequence ID" value="NZ_LRBG01000038.1"/>
</dbReference>
<dbReference type="PANTHER" id="PTHR24567">
    <property type="entry name" value="CRP FAMILY TRANSCRIPTIONAL REGULATORY PROTEIN"/>
    <property type="match status" value="1"/>
</dbReference>
<dbReference type="Gene3D" id="2.60.120.10">
    <property type="entry name" value="Jelly Rolls"/>
    <property type="match status" value="1"/>
</dbReference>
<dbReference type="InterPro" id="IPR036388">
    <property type="entry name" value="WH-like_DNA-bd_sf"/>
</dbReference>
<reference evidence="6 7" key="1">
    <citation type="journal article" date="2015" name="Int. J. Syst. Evol. Microbiol.">
        <title>Burkholderia monticola sp. nov., isolated from mountain soil.</title>
        <authorList>
            <person name="Baek I."/>
            <person name="Seo B."/>
            <person name="Lee I."/>
            <person name="Yi H."/>
            <person name="Chun J."/>
        </authorList>
    </citation>
    <scope>NUCLEOTIDE SEQUENCE [LARGE SCALE GENOMIC DNA]</scope>
    <source>
        <strain evidence="6 7">JC2948</strain>
    </source>
</reference>
<dbReference type="OrthoDB" id="6881322at2"/>
<feature type="domain" description="HTH crp-type" evidence="5">
    <location>
        <begin position="151"/>
        <end position="222"/>
    </location>
</feature>
<accession>A0A149PE15</accession>
<dbReference type="SUPFAM" id="SSF51206">
    <property type="entry name" value="cAMP-binding domain-like"/>
    <property type="match status" value="1"/>
</dbReference>
<feature type="domain" description="Cyclic nucleotide-binding" evidence="4">
    <location>
        <begin position="17"/>
        <end position="120"/>
    </location>
</feature>
<evidence type="ECO:0000256" key="1">
    <source>
        <dbReference type="ARBA" id="ARBA00023015"/>
    </source>
</evidence>
<dbReference type="STRING" id="1399968.CI15_29665"/>
<dbReference type="Pfam" id="PF13545">
    <property type="entry name" value="HTH_Crp_2"/>
    <property type="match status" value="1"/>
</dbReference>
<dbReference type="Pfam" id="PF00027">
    <property type="entry name" value="cNMP_binding"/>
    <property type="match status" value="1"/>
</dbReference>
<proteinExistence type="predicted"/>
<evidence type="ECO:0000259" key="5">
    <source>
        <dbReference type="PROSITE" id="PS51063"/>
    </source>
</evidence>
<comment type="caution">
    <text evidence="6">The sequence shown here is derived from an EMBL/GenBank/DDBJ whole genome shotgun (WGS) entry which is preliminary data.</text>
</comment>
<dbReference type="GO" id="GO:0003700">
    <property type="term" value="F:DNA-binding transcription factor activity"/>
    <property type="evidence" value="ECO:0007669"/>
    <property type="project" value="TreeGrafter"/>
</dbReference>